<proteinExistence type="predicted"/>
<protein>
    <submittedName>
        <fullName evidence="2">Uncharacterized protein</fullName>
    </submittedName>
</protein>
<dbReference type="Proteomes" id="UP000184533">
    <property type="component" value="Unassembled WGS sequence"/>
</dbReference>
<gene>
    <name evidence="2" type="ORF">SAMN02745223_00460</name>
</gene>
<evidence type="ECO:0000313" key="3">
    <source>
        <dbReference type="Proteomes" id="UP000184533"/>
    </source>
</evidence>
<dbReference type="AlphaFoldDB" id="A0A1M4TQE2"/>
<feature type="signal peptide" evidence="1">
    <location>
        <begin position="1"/>
        <end position="23"/>
    </location>
</feature>
<evidence type="ECO:0000256" key="1">
    <source>
        <dbReference type="SAM" id="SignalP"/>
    </source>
</evidence>
<feature type="chain" id="PRO_5013245672" evidence="1">
    <location>
        <begin position="24"/>
        <end position="170"/>
    </location>
</feature>
<evidence type="ECO:0000313" key="2">
    <source>
        <dbReference type="EMBL" id="SHE46648.1"/>
    </source>
</evidence>
<accession>A0A1M4TQE2</accession>
<name>A0A1M4TQE2_9HYPH</name>
<reference evidence="2 3" key="1">
    <citation type="submission" date="2016-11" db="EMBL/GenBank/DDBJ databases">
        <authorList>
            <person name="Jaros S."/>
            <person name="Januszkiewicz K."/>
            <person name="Wedrychowicz H."/>
        </authorList>
    </citation>
    <scope>NUCLEOTIDE SEQUENCE [LARGE SCALE GENOMIC DNA]</scope>
    <source>
        <strain evidence="2 3">DSM 17137</strain>
    </source>
</reference>
<sequence>MNLPSRHMLMGMTLGALCASALAATGPGFVLAAFADEMAPGIDVAGLVRHDGRDYDIQHEDWVSTEEISRSRIKKIEFGRVSYIDVVTTATGTYSTDAMFSNHVRYPGIMVAEAPASAFGGALSMIGAHGNWVALPLINTGSIVQVRTAASRILSNGRDTCVITANFAGC</sequence>
<dbReference type="RefSeq" id="WP_143154380.1">
    <property type="nucleotide sequence ID" value="NZ_FQVC01000001.1"/>
</dbReference>
<dbReference type="EMBL" id="FQVC01000001">
    <property type="protein sequence ID" value="SHE46648.1"/>
    <property type="molecule type" value="Genomic_DNA"/>
</dbReference>
<keyword evidence="1" id="KW-0732">Signal</keyword>
<organism evidence="2 3">
    <name type="scientific">Devosia limi DSM 17137</name>
    <dbReference type="NCBI Taxonomy" id="1121477"/>
    <lineage>
        <taxon>Bacteria</taxon>
        <taxon>Pseudomonadati</taxon>
        <taxon>Pseudomonadota</taxon>
        <taxon>Alphaproteobacteria</taxon>
        <taxon>Hyphomicrobiales</taxon>
        <taxon>Devosiaceae</taxon>
        <taxon>Devosia</taxon>
    </lineage>
</organism>
<dbReference type="OrthoDB" id="7960896at2"/>